<accession>A0AAU6W227</accession>
<organism evidence="1">
    <name type="scientific">Pseudomonas phage Touem01</name>
    <dbReference type="NCBI Taxonomy" id="3138548"/>
    <lineage>
        <taxon>Viruses</taxon>
    </lineage>
</organism>
<evidence type="ECO:0000313" key="1">
    <source>
        <dbReference type="EMBL" id="XAI70543.1"/>
    </source>
</evidence>
<protein>
    <submittedName>
        <fullName evidence="1">Uncharacterized protein</fullName>
    </submittedName>
</protein>
<sequence length="97" mass="10234">MSDPTILAEQKPAPVIESLVAVEREAAQLGEALQNLISRLEPVLRDGDSSAGITGSVSPPISSTPLAARLDQLCDKITADIGRVNSAIHKLGIQNHR</sequence>
<gene>
    <name evidence="1" type="ORF">Touem01_00014</name>
</gene>
<dbReference type="EMBL" id="PP179325">
    <property type="protein sequence ID" value="XAI70543.1"/>
    <property type="molecule type" value="Genomic_DNA"/>
</dbReference>
<proteinExistence type="predicted"/>
<name>A0AAU6W227_9VIRU</name>
<reference evidence="1" key="1">
    <citation type="journal article" date="2024" name="J. Gen. Virol.">
        <title>Novel phages of Pseudomonas syringae unveil numerous potential auxiliary metabolic genes.</title>
        <authorList>
            <person name="Feltin C."/>
            <person name="Garneau J.R."/>
            <person name="Morris C.E."/>
            <person name="Berard A."/>
            <person name="Torres-Barcelo C."/>
        </authorList>
    </citation>
    <scope>NUCLEOTIDE SEQUENCE</scope>
</reference>